<keyword evidence="2" id="KW-1185">Reference proteome</keyword>
<sequence>MFTQKPPKLEQGALATVDETESVRAPIGCVGDERRFFFNHSSQLAALFFFLLQFPCV</sequence>
<dbReference type="EMBL" id="DF974017">
    <property type="protein sequence ID" value="GAU44129.1"/>
    <property type="molecule type" value="Genomic_DNA"/>
</dbReference>
<proteinExistence type="predicted"/>
<evidence type="ECO:0000313" key="1">
    <source>
        <dbReference type="EMBL" id="GAU44129.1"/>
    </source>
</evidence>
<gene>
    <name evidence="1" type="ORF">TSUD_99170</name>
</gene>
<protein>
    <submittedName>
        <fullName evidence="1">Uncharacterized protein</fullName>
    </submittedName>
</protein>
<organism evidence="1 2">
    <name type="scientific">Trifolium subterraneum</name>
    <name type="common">Subterranean clover</name>
    <dbReference type="NCBI Taxonomy" id="3900"/>
    <lineage>
        <taxon>Eukaryota</taxon>
        <taxon>Viridiplantae</taxon>
        <taxon>Streptophyta</taxon>
        <taxon>Embryophyta</taxon>
        <taxon>Tracheophyta</taxon>
        <taxon>Spermatophyta</taxon>
        <taxon>Magnoliopsida</taxon>
        <taxon>eudicotyledons</taxon>
        <taxon>Gunneridae</taxon>
        <taxon>Pentapetalae</taxon>
        <taxon>rosids</taxon>
        <taxon>fabids</taxon>
        <taxon>Fabales</taxon>
        <taxon>Fabaceae</taxon>
        <taxon>Papilionoideae</taxon>
        <taxon>50 kb inversion clade</taxon>
        <taxon>NPAAA clade</taxon>
        <taxon>Hologalegina</taxon>
        <taxon>IRL clade</taxon>
        <taxon>Trifolieae</taxon>
        <taxon>Trifolium</taxon>
    </lineage>
</organism>
<dbReference type="Proteomes" id="UP000242715">
    <property type="component" value="Unassembled WGS sequence"/>
</dbReference>
<accession>A0A2Z6PFZ8</accession>
<name>A0A2Z6PFZ8_TRISU</name>
<dbReference type="AlphaFoldDB" id="A0A2Z6PFZ8"/>
<reference evidence="2" key="1">
    <citation type="journal article" date="2017" name="Front. Plant Sci.">
        <title>Climate Clever Clovers: New Paradigm to Reduce the Environmental Footprint of Ruminants by Breeding Low Methanogenic Forages Utilizing Haplotype Variation.</title>
        <authorList>
            <person name="Kaur P."/>
            <person name="Appels R."/>
            <person name="Bayer P.E."/>
            <person name="Keeble-Gagnere G."/>
            <person name="Wang J."/>
            <person name="Hirakawa H."/>
            <person name="Shirasawa K."/>
            <person name="Vercoe P."/>
            <person name="Stefanova K."/>
            <person name="Durmic Z."/>
            <person name="Nichols P."/>
            <person name="Revell C."/>
            <person name="Isobe S.N."/>
            <person name="Edwards D."/>
            <person name="Erskine W."/>
        </authorList>
    </citation>
    <scope>NUCLEOTIDE SEQUENCE [LARGE SCALE GENOMIC DNA]</scope>
    <source>
        <strain evidence="2">cv. Daliak</strain>
    </source>
</reference>
<evidence type="ECO:0000313" key="2">
    <source>
        <dbReference type="Proteomes" id="UP000242715"/>
    </source>
</evidence>